<protein>
    <submittedName>
        <fullName evidence="1">Phytanoyl-CoA dioxygenase (PhyH)</fullName>
    </submittedName>
</protein>
<dbReference type="InterPro" id="IPR008775">
    <property type="entry name" value="Phytyl_CoA_dOase-like"/>
</dbReference>
<keyword evidence="1" id="KW-0223">Dioxygenase</keyword>
<keyword evidence="2" id="KW-1185">Reference proteome</keyword>
<name>A0A1C5AXT7_9ACTN</name>
<dbReference type="EMBL" id="FMCT01000025">
    <property type="protein sequence ID" value="SCF49966.1"/>
    <property type="molecule type" value="Genomic_DNA"/>
</dbReference>
<dbReference type="PANTHER" id="PTHR20883">
    <property type="entry name" value="PHYTANOYL-COA DIOXYGENASE DOMAIN CONTAINING 1"/>
    <property type="match status" value="1"/>
</dbReference>
<dbReference type="GO" id="GO:0005506">
    <property type="term" value="F:iron ion binding"/>
    <property type="evidence" value="ECO:0007669"/>
    <property type="project" value="UniProtKB-ARBA"/>
</dbReference>
<dbReference type="SUPFAM" id="SSF51197">
    <property type="entry name" value="Clavaminate synthase-like"/>
    <property type="match status" value="1"/>
</dbReference>
<evidence type="ECO:0000313" key="1">
    <source>
        <dbReference type="EMBL" id="SCF49966.1"/>
    </source>
</evidence>
<gene>
    <name evidence="1" type="ORF">GA0070563_1259</name>
</gene>
<dbReference type="RefSeq" id="WP_074479208.1">
    <property type="nucleotide sequence ID" value="NZ_CBDRIN010000001.1"/>
</dbReference>
<dbReference type="Gene3D" id="2.60.120.620">
    <property type="entry name" value="q2cbj1_9rhob like domain"/>
    <property type="match status" value="1"/>
</dbReference>
<dbReference type="GO" id="GO:0016706">
    <property type="term" value="F:2-oxoglutarate-dependent dioxygenase activity"/>
    <property type="evidence" value="ECO:0007669"/>
    <property type="project" value="UniProtKB-ARBA"/>
</dbReference>
<sequence>MRDTGTGRLDPDQVEFFRSNGYVVGDDLLKPAAFAGLREHFERKLAALPADERPEDMDVPHFTDPELFRWLLDPDVLDVAESILGPDIALFSAHFFCKPAGDGKGVPWHTDAWFWRETIHPPEQAVTIWLAIDPSTAENGNMVVIPGSHRQQADGPYREVRSEESVFTWELDVSKMPVDTDRAVPIPLRPNQFSIHSGGLLHSSAVNRSTIRRCGFTMRYMSTAVRFNHEGVGHKHQIFLARGEDRAGNVYAQPWRAYPELVDARGKGQRVVTADR</sequence>
<accession>A0A1C5AXT7</accession>
<proteinExistence type="predicted"/>
<dbReference type="Proteomes" id="UP000183585">
    <property type="component" value="Unassembled WGS sequence"/>
</dbReference>
<organism evidence="1 2">
    <name type="scientific">Micromonospora carbonacea</name>
    <dbReference type="NCBI Taxonomy" id="47853"/>
    <lineage>
        <taxon>Bacteria</taxon>
        <taxon>Bacillati</taxon>
        <taxon>Actinomycetota</taxon>
        <taxon>Actinomycetes</taxon>
        <taxon>Micromonosporales</taxon>
        <taxon>Micromonosporaceae</taxon>
        <taxon>Micromonospora</taxon>
    </lineage>
</organism>
<evidence type="ECO:0000313" key="2">
    <source>
        <dbReference type="Proteomes" id="UP000183585"/>
    </source>
</evidence>
<dbReference type="AlphaFoldDB" id="A0A1C5AXT7"/>
<reference evidence="2" key="1">
    <citation type="submission" date="2016-06" db="EMBL/GenBank/DDBJ databases">
        <authorList>
            <person name="Varghese N."/>
            <person name="Submissions Spin"/>
        </authorList>
    </citation>
    <scope>NUCLEOTIDE SEQUENCE [LARGE SCALE GENOMIC DNA]</scope>
    <source>
        <strain evidence="2">DSM 43168</strain>
    </source>
</reference>
<keyword evidence="1" id="KW-0560">Oxidoreductase</keyword>
<dbReference type="Pfam" id="PF05721">
    <property type="entry name" value="PhyH"/>
    <property type="match status" value="1"/>
</dbReference>
<dbReference type="PANTHER" id="PTHR20883:SF48">
    <property type="entry name" value="ECTOINE DIOXYGENASE"/>
    <property type="match status" value="1"/>
</dbReference>